<dbReference type="EMBL" id="LAXD01000001">
    <property type="protein sequence ID" value="KWX02228.1"/>
    <property type="molecule type" value="Genomic_DNA"/>
</dbReference>
<comment type="subcellular location">
    <subcellularLocation>
        <location evidence="1">Cytoplasm</location>
    </subcellularLocation>
</comment>
<dbReference type="GO" id="GO:0005737">
    <property type="term" value="C:cytoplasm"/>
    <property type="evidence" value="ECO:0007669"/>
    <property type="project" value="UniProtKB-SubCell"/>
</dbReference>
<evidence type="ECO:0000313" key="13">
    <source>
        <dbReference type="Proteomes" id="UP000070188"/>
    </source>
</evidence>
<dbReference type="SUPFAM" id="SSF53335">
    <property type="entry name" value="S-adenosyl-L-methionine-dependent methyltransferases"/>
    <property type="match status" value="1"/>
</dbReference>
<dbReference type="RefSeq" id="WP_066889120.1">
    <property type="nucleotide sequence ID" value="NZ_JYIJ01000017.1"/>
</dbReference>
<comment type="caution">
    <text evidence="12">The sequence shown here is derived from an EMBL/GenBank/DDBJ whole genome shotgun (WGS) entry which is preliminary data.</text>
</comment>
<evidence type="ECO:0000256" key="4">
    <source>
        <dbReference type="ARBA" id="ARBA00013346"/>
    </source>
</evidence>
<evidence type="ECO:0000256" key="6">
    <source>
        <dbReference type="ARBA" id="ARBA00022603"/>
    </source>
</evidence>
<dbReference type="InterPro" id="IPR029063">
    <property type="entry name" value="SAM-dependent_MTases_sf"/>
</dbReference>
<dbReference type="Pfam" id="PF01135">
    <property type="entry name" value="PCMT"/>
    <property type="match status" value="1"/>
</dbReference>
<dbReference type="InterPro" id="IPR026448">
    <property type="entry name" value="Methyltr_grasp"/>
</dbReference>
<evidence type="ECO:0000313" key="12">
    <source>
        <dbReference type="EMBL" id="KWX02228.1"/>
    </source>
</evidence>
<accession>A0A132MWE5</accession>
<dbReference type="OrthoDB" id="5143400at2"/>
<dbReference type="PANTHER" id="PTHR11579:SF0">
    <property type="entry name" value="PROTEIN-L-ISOASPARTATE(D-ASPARTATE) O-METHYLTRANSFERASE"/>
    <property type="match status" value="1"/>
</dbReference>
<keyword evidence="7 12" id="KW-0808">Transferase</keyword>
<dbReference type="STRING" id="1469144.LI90_3271"/>
<dbReference type="CDD" id="cd02440">
    <property type="entry name" value="AdoMet_MTases"/>
    <property type="match status" value="1"/>
</dbReference>
<name>A0A132MWE5_9ACTN</name>
<dbReference type="Proteomes" id="UP000070188">
    <property type="component" value="Unassembled WGS sequence"/>
</dbReference>
<keyword evidence="5" id="KW-0963">Cytoplasm</keyword>
<keyword evidence="13" id="KW-1185">Reference proteome</keyword>
<dbReference type="GO" id="GO:0032259">
    <property type="term" value="P:methylation"/>
    <property type="evidence" value="ECO:0007669"/>
    <property type="project" value="UniProtKB-KW"/>
</dbReference>
<reference evidence="13" key="1">
    <citation type="submission" date="2015-04" db="EMBL/GenBank/DDBJ databases">
        <title>Physiological reanalysis, assessment of diazotrophy, and genome sequences of multiple isolates of Streptomyces thermoautotrophicus.</title>
        <authorList>
            <person name="MacKellar D.C."/>
            <person name="Lieber L."/>
            <person name="Norman J."/>
            <person name="Bolger A."/>
            <person name="Tobin C."/>
            <person name="Murray J.W."/>
            <person name="Chang R."/>
            <person name="Ford T."/>
            <person name="Nguyen P.Q."/>
            <person name="Woodward J."/>
            <person name="Permingeat H."/>
            <person name="Joshi N.S."/>
            <person name="Silver P.A."/>
            <person name="Usadel B."/>
            <person name="Rutherford A.W."/>
            <person name="Friesen M."/>
            <person name="Prell J."/>
        </authorList>
    </citation>
    <scope>NUCLEOTIDE SEQUENCE [LARGE SCALE GENOMIC DNA]</scope>
    <source>
        <strain evidence="13">H1</strain>
    </source>
</reference>
<keyword evidence="6 12" id="KW-0489">Methyltransferase</keyword>
<dbReference type="AlphaFoldDB" id="A0A132MWE5"/>
<dbReference type="PANTHER" id="PTHR11579">
    <property type="entry name" value="PROTEIN-L-ISOASPARTATE O-METHYLTRANSFERASE"/>
    <property type="match status" value="1"/>
</dbReference>
<dbReference type="Gene3D" id="3.40.50.150">
    <property type="entry name" value="Vaccinia Virus protein VP39"/>
    <property type="match status" value="1"/>
</dbReference>
<protein>
    <recommendedName>
        <fullName evidence="4">Protein-L-isoaspartate O-methyltransferase</fullName>
        <ecNumber evidence="3">2.1.1.77</ecNumber>
    </recommendedName>
    <alternativeName>
        <fullName evidence="11">L-isoaspartyl protein carboxyl methyltransferase</fullName>
    </alternativeName>
    <alternativeName>
        <fullName evidence="9">Protein L-isoaspartyl methyltransferase</fullName>
    </alternativeName>
    <alternativeName>
        <fullName evidence="10">Protein-beta-aspartate methyltransferase</fullName>
    </alternativeName>
</protein>
<gene>
    <name evidence="12" type="ORF">LI90_3271</name>
</gene>
<proteinExistence type="inferred from homology"/>
<sequence length="399" mass="43953">MTTSITEVDGRAVELRRRLAGELKESGDLRSPQWRAAVEAVPRETFLHGGCFRQVPGSPTRWEPVTPDRVGVEDWLELVYSNETLVTQIDGKIRFQDVVEPVAGVPTSSSTLPGLVVRMLEELDVHDGMRVLEIGTGTGYSTALLCHRLGSQQVTTIEVDPDVAARAEAALDSLGYDDYTIITGDGLVGYPYAAPYDRIIATCSVRRVPYTWVRQTRPGGIILATVNGWLYSSGLAKLHVHEDGTAQGQFLPGTISFMLARAHIPPAFDYLDARAFYADSERPARYGPQILKEWVPRFVAQLAAPGAQYTWLMTGNSPETTYLVDVEREAFATLTPTRDGGWMVRQGGPIALWDAIEDALDVWEAAGKPGMEGFRLRITRTEQIVSIDTPTGEMSWTLP</sequence>
<dbReference type="EC" id="2.1.1.77" evidence="3"/>
<evidence type="ECO:0000256" key="3">
    <source>
        <dbReference type="ARBA" id="ARBA00011890"/>
    </source>
</evidence>
<evidence type="ECO:0000256" key="2">
    <source>
        <dbReference type="ARBA" id="ARBA00005369"/>
    </source>
</evidence>
<dbReference type="PATRIC" id="fig|1469144.10.peg.3519"/>
<dbReference type="InterPro" id="IPR000682">
    <property type="entry name" value="PCMT"/>
</dbReference>
<organism evidence="12 13">
    <name type="scientific">Carbonactinospora thermoautotrophica</name>
    <dbReference type="NCBI Taxonomy" id="1469144"/>
    <lineage>
        <taxon>Bacteria</taxon>
        <taxon>Bacillati</taxon>
        <taxon>Actinomycetota</taxon>
        <taxon>Actinomycetes</taxon>
        <taxon>Kitasatosporales</taxon>
        <taxon>Carbonactinosporaceae</taxon>
        <taxon>Carbonactinospora</taxon>
    </lineage>
</organism>
<dbReference type="GO" id="GO:0004719">
    <property type="term" value="F:protein-L-isoaspartate (D-aspartate) O-methyltransferase activity"/>
    <property type="evidence" value="ECO:0007669"/>
    <property type="project" value="UniProtKB-EC"/>
</dbReference>
<evidence type="ECO:0000256" key="11">
    <source>
        <dbReference type="ARBA" id="ARBA00031350"/>
    </source>
</evidence>
<evidence type="ECO:0000256" key="1">
    <source>
        <dbReference type="ARBA" id="ARBA00004496"/>
    </source>
</evidence>
<evidence type="ECO:0000256" key="10">
    <source>
        <dbReference type="ARBA" id="ARBA00031323"/>
    </source>
</evidence>
<evidence type="ECO:0000256" key="8">
    <source>
        <dbReference type="ARBA" id="ARBA00022691"/>
    </source>
</evidence>
<keyword evidence="8" id="KW-0949">S-adenosyl-L-methionine</keyword>
<evidence type="ECO:0000256" key="5">
    <source>
        <dbReference type="ARBA" id="ARBA00022490"/>
    </source>
</evidence>
<evidence type="ECO:0000256" key="9">
    <source>
        <dbReference type="ARBA" id="ARBA00030757"/>
    </source>
</evidence>
<dbReference type="NCBIfam" id="TIGR04188">
    <property type="entry name" value="methyltr_grsp"/>
    <property type="match status" value="1"/>
</dbReference>
<dbReference type="PROSITE" id="PS01279">
    <property type="entry name" value="PCMT"/>
    <property type="match status" value="1"/>
</dbReference>
<comment type="similarity">
    <text evidence="2">Belongs to the methyltransferase superfamily. L-isoaspartyl/D-aspartyl protein methyltransferase family.</text>
</comment>
<evidence type="ECO:0000256" key="7">
    <source>
        <dbReference type="ARBA" id="ARBA00022679"/>
    </source>
</evidence>